<name>A0A839HBX8_9GAMM</name>
<dbReference type="GO" id="GO:0005829">
    <property type="term" value="C:cytosol"/>
    <property type="evidence" value="ECO:0007669"/>
    <property type="project" value="TreeGrafter"/>
</dbReference>
<keyword evidence="3 5" id="KW-0378">Hydrolase</keyword>
<organism evidence="5 6">
    <name type="scientific">Thiospirillum jenense</name>
    <dbReference type="NCBI Taxonomy" id="1653858"/>
    <lineage>
        <taxon>Bacteria</taxon>
        <taxon>Pseudomonadati</taxon>
        <taxon>Pseudomonadota</taxon>
        <taxon>Gammaproteobacteria</taxon>
        <taxon>Chromatiales</taxon>
        <taxon>Chromatiaceae</taxon>
        <taxon>Thiospirillum</taxon>
    </lineage>
</organism>
<dbReference type="FunFam" id="3.20.20.140:FF:000005">
    <property type="entry name" value="TatD family hydrolase"/>
    <property type="match status" value="1"/>
</dbReference>
<dbReference type="Gene3D" id="3.20.20.140">
    <property type="entry name" value="Metal-dependent hydrolases"/>
    <property type="match status" value="1"/>
</dbReference>
<feature type="binding site" evidence="4">
    <location>
        <position position="203"/>
    </location>
    <ligand>
        <name>a divalent metal cation</name>
        <dbReference type="ChEBI" id="CHEBI:60240"/>
        <label>1</label>
    </ligand>
</feature>
<dbReference type="RefSeq" id="WP_182582049.1">
    <property type="nucleotide sequence ID" value="NZ_JABVCQ010000003.1"/>
</dbReference>
<sequence length="258" mass="28050">MQLIDTHCHLDVTEFDADRELVLTAARAVGVIAQVIPGIAAAGWTHLLQLCTSHADLYPALGLHPLFLDQHDAARDLAALERQLADTTLTAVGEIGLDYAPAAADRAGQQLLFTRQLALAHAARLPVLLHVRRAHDDVLTILQRQPNHGGIVHAFNGSADQARRYLELGFKLGFGGMLTFTRSTRLRRLAQILPLSAIVLETDAPDLTVASHQYQRNSPAYLPEVLTALAELRQITPELAAAQTTQTAAEVLNLRLPT</sequence>
<evidence type="ECO:0000256" key="2">
    <source>
        <dbReference type="ARBA" id="ARBA00022723"/>
    </source>
</evidence>
<dbReference type="PROSITE" id="PS01091">
    <property type="entry name" value="TATD_3"/>
    <property type="match status" value="1"/>
</dbReference>
<comment type="caution">
    <text evidence="5">The sequence shown here is derived from an EMBL/GenBank/DDBJ whole genome shotgun (WGS) entry which is preliminary data.</text>
</comment>
<evidence type="ECO:0000256" key="4">
    <source>
        <dbReference type="PIRSR" id="PIRSR005902-1"/>
    </source>
</evidence>
<keyword evidence="6" id="KW-1185">Reference proteome</keyword>
<comment type="similarity">
    <text evidence="1">Belongs to the metallo-dependent hydrolases superfamily. TatD-type hydrolase family.</text>
</comment>
<feature type="binding site" evidence="4">
    <location>
        <position position="94"/>
    </location>
    <ligand>
        <name>a divalent metal cation</name>
        <dbReference type="ChEBI" id="CHEBI:60240"/>
        <label>1</label>
    </ligand>
</feature>
<dbReference type="InterPro" id="IPR018228">
    <property type="entry name" value="DNase_TatD-rel_CS"/>
</dbReference>
<dbReference type="PANTHER" id="PTHR46124">
    <property type="entry name" value="D-AMINOACYL-TRNA DEACYLASE"/>
    <property type="match status" value="1"/>
</dbReference>
<feature type="binding site" evidence="4">
    <location>
        <position position="130"/>
    </location>
    <ligand>
        <name>a divalent metal cation</name>
        <dbReference type="ChEBI" id="CHEBI:60240"/>
        <label>2</label>
    </ligand>
</feature>
<dbReference type="InterPro" id="IPR001130">
    <property type="entry name" value="TatD-like"/>
</dbReference>
<dbReference type="Proteomes" id="UP000548632">
    <property type="component" value="Unassembled WGS sequence"/>
</dbReference>
<dbReference type="PROSITE" id="PS01137">
    <property type="entry name" value="TATD_1"/>
    <property type="match status" value="1"/>
</dbReference>
<accession>A0A839HBX8</accession>
<gene>
    <name evidence="5" type="ORF">HUK38_01650</name>
</gene>
<evidence type="ECO:0000313" key="6">
    <source>
        <dbReference type="Proteomes" id="UP000548632"/>
    </source>
</evidence>
<dbReference type="InterPro" id="IPR032466">
    <property type="entry name" value="Metal_Hydrolase"/>
</dbReference>
<feature type="binding site" evidence="4">
    <location>
        <position position="9"/>
    </location>
    <ligand>
        <name>a divalent metal cation</name>
        <dbReference type="ChEBI" id="CHEBI:60240"/>
        <label>1</label>
    </ligand>
</feature>
<proteinExistence type="inferred from homology"/>
<dbReference type="GO" id="GO:0046872">
    <property type="term" value="F:metal ion binding"/>
    <property type="evidence" value="ECO:0007669"/>
    <property type="project" value="UniProtKB-KW"/>
</dbReference>
<protein>
    <submittedName>
        <fullName evidence="5">TatD family hydrolase</fullName>
    </submittedName>
</protein>
<dbReference type="PROSITE" id="PS01090">
    <property type="entry name" value="TATD_2"/>
    <property type="match status" value="1"/>
</dbReference>
<evidence type="ECO:0000313" key="5">
    <source>
        <dbReference type="EMBL" id="MBB1124936.1"/>
    </source>
</evidence>
<reference evidence="5 6" key="1">
    <citation type="journal article" date="2020" name="Arch. Microbiol.">
        <title>The genome sequence of the giant phototrophic gammaproteobacterium Thiospirillum jenense gives insight into its physiological properties and phylogenetic relationships.</title>
        <authorList>
            <person name="Imhoff J.F."/>
            <person name="Meyer T.E."/>
            <person name="Kyndt J.A."/>
        </authorList>
    </citation>
    <scope>NUCLEOTIDE SEQUENCE [LARGE SCALE GENOMIC DNA]</scope>
    <source>
        <strain evidence="5 6">DSM 216</strain>
    </source>
</reference>
<dbReference type="EMBL" id="JABVCQ010000003">
    <property type="protein sequence ID" value="MBB1124936.1"/>
    <property type="molecule type" value="Genomic_DNA"/>
</dbReference>
<dbReference type="Pfam" id="PF01026">
    <property type="entry name" value="TatD_DNase"/>
    <property type="match status" value="1"/>
</dbReference>
<feature type="binding site" evidence="4">
    <location>
        <position position="7"/>
    </location>
    <ligand>
        <name>a divalent metal cation</name>
        <dbReference type="ChEBI" id="CHEBI:60240"/>
        <label>1</label>
    </ligand>
</feature>
<dbReference type="CDD" id="cd01310">
    <property type="entry name" value="TatD_DNAse"/>
    <property type="match status" value="1"/>
</dbReference>
<dbReference type="PIRSF" id="PIRSF005902">
    <property type="entry name" value="DNase_TatD"/>
    <property type="match status" value="1"/>
</dbReference>
<dbReference type="SUPFAM" id="SSF51556">
    <property type="entry name" value="Metallo-dependent hydrolases"/>
    <property type="match status" value="1"/>
</dbReference>
<dbReference type="PANTHER" id="PTHR46124:SF3">
    <property type="entry name" value="HYDROLASE"/>
    <property type="match status" value="1"/>
</dbReference>
<dbReference type="AlphaFoldDB" id="A0A839HBX8"/>
<feature type="binding site" evidence="4">
    <location>
        <position position="153"/>
    </location>
    <ligand>
        <name>a divalent metal cation</name>
        <dbReference type="ChEBI" id="CHEBI:60240"/>
        <label>2</label>
    </ligand>
</feature>
<dbReference type="GO" id="GO:0016788">
    <property type="term" value="F:hydrolase activity, acting on ester bonds"/>
    <property type="evidence" value="ECO:0007669"/>
    <property type="project" value="InterPro"/>
</dbReference>
<keyword evidence="2 4" id="KW-0479">Metal-binding</keyword>
<evidence type="ECO:0000256" key="3">
    <source>
        <dbReference type="ARBA" id="ARBA00022801"/>
    </source>
</evidence>
<evidence type="ECO:0000256" key="1">
    <source>
        <dbReference type="ARBA" id="ARBA00009275"/>
    </source>
</evidence>